<keyword evidence="2" id="KW-0813">Transport</keyword>
<dbReference type="InterPro" id="IPR031468">
    <property type="entry name" value="SMP_LBD"/>
</dbReference>
<evidence type="ECO:0000259" key="10">
    <source>
        <dbReference type="PROSITE" id="PS50081"/>
    </source>
</evidence>
<dbReference type="InterPro" id="IPR041489">
    <property type="entry name" value="PDZ_6"/>
</dbReference>
<dbReference type="GO" id="GO:0016020">
    <property type="term" value="C:membrane"/>
    <property type="evidence" value="ECO:0007669"/>
    <property type="project" value="UniProtKB-SubCell"/>
</dbReference>
<dbReference type="EMBL" id="OU892279">
    <property type="protein sequence ID" value="CAG9766080.1"/>
    <property type="molecule type" value="Genomic_DNA"/>
</dbReference>
<dbReference type="GO" id="GO:0005739">
    <property type="term" value="C:mitochondrion"/>
    <property type="evidence" value="ECO:0007669"/>
    <property type="project" value="GOC"/>
</dbReference>
<evidence type="ECO:0000256" key="3">
    <source>
        <dbReference type="ARBA" id="ARBA00022723"/>
    </source>
</evidence>
<dbReference type="Pfam" id="PF17820">
    <property type="entry name" value="PDZ_6"/>
    <property type="match status" value="1"/>
</dbReference>
<dbReference type="GO" id="GO:0044233">
    <property type="term" value="C:mitochondria-associated endoplasmic reticulum membrane contact site"/>
    <property type="evidence" value="ECO:0007669"/>
    <property type="project" value="InterPro"/>
</dbReference>
<keyword evidence="6" id="KW-0446">Lipid-binding</keyword>
<feature type="domain" description="Phorbol-ester/DAG-type" evidence="10">
    <location>
        <begin position="675"/>
        <end position="725"/>
    </location>
</feature>
<feature type="domain" description="PDZ" evidence="11">
    <location>
        <begin position="328"/>
        <end position="406"/>
    </location>
</feature>
<dbReference type="SMART" id="SM00109">
    <property type="entry name" value="C1"/>
    <property type="match status" value="1"/>
</dbReference>
<dbReference type="Pfam" id="PF26547">
    <property type="entry name" value="PDZD8_N"/>
    <property type="match status" value="1"/>
</dbReference>
<sequence length="1062" mass="120148">MDLFAILFVALISLMFGIILTICVQYYVFYVYLRKSPRASSFTHKKSLDYNLPNAIKKQLEAGDVAGDKSKSGLAVSLILQFLFHELRHSETIKRWLYKKLSMEFDELLTKTTMGKCFDSISIKDMHLGSQFPDIKDITVENVKLDKKEEHIEVLSLGLNLDYTGNFLLCIDAKMKFSKTAYLSIKVKKICGSVRLQFSRQPYTHWSFAFHTEPILDLAVESHFQGRQLQANITNLIVNQIKKAIKRKHTLPNYKIRYKPFFVKTDPSQLDMEENEMSLQGTLKMNVSEVSRLSYPETVQNVYLTIAVDSIPWISLYQKDESMIMTLEITMTKLKQTQLGVIFRQETALVVVDSVASNSPAHQAGLRPSDVVISVENKLVSTVTQVAKYMKSVAGTNVTLQVERSVENYITKWKLFPEEKEPNTVTGLEGKCEDSETELTQIEQESFVIIENVKKDERKPRSPKMMPSNENMAKLAQTISSFSLRKRKGAGASPSTPRSNSKAATPLKKNSVCDLPEIVRTEADTMECEQIFSQIEVFKGKELPADDVLPFDDDFRFLAKDGAKYINVNAWGTSTNCPDILLGYLNVPINHVASECSSSVLGHHSRRYSFLPPGVTSTATAHPLRAHSGFEHVFCFGDALLTFAWTPTENVELPRKISVTMDTKTELSGFLPRNKHDFVRTQFHGTTHCDFCSKKIWLKDAVQCRQCTMCCHKKCVAKCQTSNGCTSDRPPQTRTSEVSLNDVILQTEGSLEDVDSLDNGSLKRNTLAVSGKAVRTAISKRTVEGIVLFDKRLGALHYANLKKKDEFMRASALAHIQKFPKMASLFCRKSTSKEYLHPDLNVKQMFNLYQEESLEQPKCSYHTYPRVFESLNLSFHHSRKDQCSLCLSYREGSPAFSSRSLPPSPQRTPSRKQSLVAITNPFLLCSTALDEVQKNPAEAYETVSKLLEQVMQCPSDETLMDNAKESGQKMYANLSVEEKKEKINLMMAELKKTLDLSTAEHMDLTKKLGSEESEVEKAKLAFMIGQADAKVHALSVLMLHYCSGLQYTQEKIVYFYRDDVMF</sequence>
<dbReference type="GO" id="GO:0046872">
    <property type="term" value="F:metal ion binding"/>
    <property type="evidence" value="ECO:0007669"/>
    <property type="project" value="UniProtKB-KW"/>
</dbReference>
<dbReference type="PROSITE" id="PS51847">
    <property type="entry name" value="SMP"/>
    <property type="match status" value="1"/>
</dbReference>
<dbReference type="SUPFAM" id="SSF50156">
    <property type="entry name" value="PDZ domain-like"/>
    <property type="match status" value="1"/>
</dbReference>
<feature type="domain" description="SMP-LTD" evidence="12">
    <location>
        <begin position="74"/>
        <end position="260"/>
    </location>
</feature>
<name>A0A9N9MSB6_9CUCU</name>
<keyword evidence="14" id="KW-1185">Reference proteome</keyword>
<keyword evidence="3" id="KW-0479">Metal-binding</keyword>
<reference evidence="13" key="1">
    <citation type="submission" date="2022-01" db="EMBL/GenBank/DDBJ databases">
        <authorList>
            <person name="King R."/>
        </authorList>
    </citation>
    <scope>NUCLEOTIDE SEQUENCE</scope>
</reference>
<dbReference type="InterPro" id="IPR046349">
    <property type="entry name" value="C1-like_sf"/>
</dbReference>
<evidence type="ECO:0000313" key="14">
    <source>
        <dbReference type="Proteomes" id="UP001152799"/>
    </source>
</evidence>
<evidence type="ECO:0000256" key="6">
    <source>
        <dbReference type="ARBA" id="ARBA00023121"/>
    </source>
</evidence>
<evidence type="ECO:0000256" key="1">
    <source>
        <dbReference type="ARBA" id="ARBA00004370"/>
    </source>
</evidence>
<feature type="transmembrane region" description="Helical" evidence="9">
    <location>
        <begin position="6"/>
        <end position="33"/>
    </location>
</feature>
<dbReference type="InterPro" id="IPR001478">
    <property type="entry name" value="PDZ"/>
</dbReference>
<dbReference type="CDD" id="cd21674">
    <property type="entry name" value="SMP_PDZD8"/>
    <property type="match status" value="1"/>
</dbReference>
<keyword evidence="5" id="KW-0445">Lipid transport</keyword>
<gene>
    <name evidence="13" type="ORF">CEUTPL_LOCUS6672</name>
</gene>
<feature type="compositionally biased region" description="Polar residues" evidence="8">
    <location>
        <begin position="493"/>
        <end position="503"/>
    </location>
</feature>
<dbReference type="Gene3D" id="3.30.60.20">
    <property type="match status" value="1"/>
</dbReference>
<dbReference type="InterPro" id="IPR058801">
    <property type="entry name" value="PDZD8_N"/>
</dbReference>
<dbReference type="CDD" id="cd20825">
    <property type="entry name" value="C1_PDZD8"/>
    <property type="match status" value="1"/>
</dbReference>
<organism evidence="13 14">
    <name type="scientific">Ceutorhynchus assimilis</name>
    <name type="common">cabbage seed weevil</name>
    <dbReference type="NCBI Taxonomy" id="467358"/>
    <lineage>
        <taxon>Eukaryota</taxon>
        <taxon>Metazoa</taxon>
        <taxon>Ecdysozoa</taxon>
        <taxon>Arthropoda</taxon>
        <taxon>Hexapoda</taxon>
        <taxon>Insecta</taxon>
        <taxon>Pterygota</taxon>
        <taxon>Neoptera</taxon>
        <taxon>Endopterygota</taxon>
        <taxon>Coleoptera</taxon>
        <taxon>Polyphaga</taxon>
        <taxon>Cucujiformia</taxon>
        <taxon>Curculionidae</taxon>
        <taxon>Ceutorhynchinae</taxon>
        <taxon>Ceutorhynchus</taxon>
    </lineage>
</organism>
<protein>
    <recommendedName>
        <fullName evidence="15">PDZ domain-containing protein 8</fullName>
    </recommendedName>
</protein>
<dbReference type="InterPro" id="IPR036034">
    <property type="entry name" value="PDZ_sf"/>
</dbReference>
<dbReference type="Gene3D" id="2.30.42.10">
    <property type="match status" value="1"/>
</dbReference>
<dbReference type="InterPro" id="IPR039275">
    <property type="entry name" value="PDZD8"/>
</dbReference>
<feature type="region of interest" description="Disordered" evidence="8">
    <location>
        <begin position="486"/>
        <end position="506"/>
    </location>
</feature>
<proteinExistence type="predicted"/>
<keyword evidence="9" id="KW-0812">Transmembrane</keyword>
<dbReference type="AlphaFoldDB" id="A0A9N9MSB6"/>
<evidence type="ECO:0000259" key="11">
    <source>
        <dbReference type="PROSITE" id="PS50106"/>
    </source>
</evidence>
<dbReference type="GO" id="GO:1990456">
    <property type="term" value="P:mitochondrion-endoplasmic reticulum membrane tethering"/>
    <property type="evidence" value="ECO:0007669"/>
    <property type="project" value="InterPro"/>
</dbReference>
<comment type="subcellular location">
    <subcellularLocation>
        <location evidence="1">Membrane</location>
    </subcellularLocation>
</comment>
<evidence type="ECO:0000259" key="12">
    <source>
        <dbReference type="PROSITE" id="PS51847"/>
    </source>
</evidence>
<evidence type="ECO:0000256" key="8">
    <source>
        <dbReference type="SAM" id="MobiDB-lite"/>
    </source>
</evidence>
<dbReference type="PANTHER" id="PTHR21519">
    <property type="entry name" value="PDZ DOMAIN-CONTAINING PROTEIN 8"/>
    <property type="match status" value="1"/>
</dbReference>
<accession>A0A9N9MSB6</accession>
<evidence type="ECO:0000256" key="5">
    <source>
        <dbReference type="ARBA" id="ARBA00023055"/>
    </source>
</evidence>
<dbReference type="Proteomes" id="UP001152799">
    <property type="component" value="Chromosome 3"/>
</dbReference>
<evidence type="ECO:0000256" key="2">
    <source>
        <dbReference type="ARBA" id="ARBA00022448"/>
    </source>
</evidence>
<dbReference type="InterPro" id="IPR002219">
    <property type="entry name" value="PKC_DAG/PE"/>
</dbReference>
<evidence type="ECO:0000256" key="9">
    <source>
        <dbReference type="SAM" id="Phobius"/>
    </source>
</evidence>
<dbReference type="PROSITE" id="PS50081">
    <property type="entry name" value="ZF_DAG_PE_2"/>
    <property type="match status" value="1"/>
</dbReference>
<dbReference type="PROSITE" id="PS50106">
    <property type="entry name" value="PDZ"/>
    <property type="match status" value="1"/>
</dbReference>
<keyword evidence="4" id="KW-0862">Zinc</keyword>
<dbReference type="GO" id="GO:0006869">
    <property type="term" value="P:lipid transport"/>
    <property type="evidence" value="ECO:0007669"/>
    <property type="project" value="UniProtKB-KW"/>
</dbReference>
<dbReference type="GO" id="GO:0051560">
    <property type="term" value="P:mitochondrial calcium ion homeostasis"/>
    <property type="evidence" value="ECO:0007669"/>
    <property type="project" value="InterPro"/>
</dbReference>
<keyword evidence="7 9" id="KW-0472">Membrane</keyword>
<evidence type="ECO:0000313" key="13">
    <source>
        <dbReference type="EMBL" id="CAG9766080.1"/>
    </source>
</evidence>
<evidence type="ECO:0000256" key="7">
    <source>
        <dbReference type="ARBA" id="ARBA00023136"/>
    </source>
</evidence>
<dbReference type="SUPFAM" id="SSF57889">
    <property type="entry name" value="Cysteine-rich domain"/>
    <property type="match status" value="1"/>
</dbReference>
<keyword evidence="9" id="KW-1133">Transmembrane helix</keyword>
<dbReference type="PROSITE" id="PS00479">
    <property type="entry name" value="ZF_DAG_PE_1"/>
    <property type="match status" value="1"/>
</dbReference>
<evidence type="ECO:0000256" key="4">
    <source>
        <dbReference type="ARBA" id="ARBA00022833"/>
    </source>
</evidence>
<dbReference type="GO" id="GO:0008289">
    <property type="term" value="F:lipid binding"/>
    <property type="evidence" value="ECO:0007669"/>
    <property type="project" value="UniProtKB-KW"/>
</dbReference>
<evidence type="ECO:0008006" key="15">
    <source>
        <dbReference type="Google" id="ProtNLM"/>
    </source>
</evidence>
<dbReference type="SMART" id="SM00228">
    <property type="entry name" value="PDZ"/>
    <property type="match status" value="1"/>
</dbReference>
<dbReference type="PANTHER" id="PTHR21519:SF1">
    <property type="entry name" value="PDZ DOMAIN-CONTAINING PROTEIN 8"/>
    <property type="match status" value="1"/>
</dbReference>
<dbReference type="OrthoDB" id="10004596at2759"/>